<dbReference type="HOGENOM" id="CLU_153805_0_0_11"/>
<evidence type="ECO:0000313" key="1">
    <source>
        <dbReference type="EMBL" id="BAJ32343.1"/>
    </source>
</evidence>
<proteinExistence type="predicted"/>
<sequence length="130" mass="14415">MTTRRRYGRSVCTYAFVHYKLHYACVSCRISFKRHPGGAGPACPRCTGPLLCAGHDFAAPRRGDRKAWSVVAVVLNAGLRYEGFEPCGCGRDPKFRPRTRAQLRARRRVAARTGVPLAELLGRADPLEPC</sequence>
<dbReference type="eggNOG" id="ENOG5033JQ7">
    <property type="taxonomic scope" value="Bacteria"/>
</dbReference>
<evidence type="ECO:0008006" key="3">
    <source>
        <dbReference type="Google" id="ProtNLM"/>
    </source>
</evidence>
<evidence type="ECO:0000313" key="2">
    <source>
        <dbReference type="Proteomes" id="UP000007076"/>
    </source>
</evidence>
<dbReference type="EMBL" id="AP010968">
    <property type="protein sequence ID" value="BAJ32343.1"/>
    <property type="molecule type" value="Genomic_DNA"/>
</dbReference>
<protein>
    <recommendedName>
        <fullName evidence="3">Deoxyxylulose-5-phosphate synthase</fullName>
    </recommendedName>
</protein>
<accession>E4N2F9</accession>
<gene>
    <name evidence="1" type="ordered locus">KSE_65840</name>
</gene>
<dbReference type="PATRIC" id="fig|452652.3.peg.6610"/>
<dbReference type="Proteomes" id="UP000007076">
    <property type="component" value="Chromosome"/>
</dbReference>
<organism evidence="1 2">
    <name type="scientific">Kitasatospora setae (strain ATCC 33774 / DSM 43861 / JCM 3304 / KCC A-0304 / NBRC 14216 / KM-6054)</name>
    <name type="common">Streptomyces setae</name>
    <dbReference type="NCBI Taxonomy" id="452652"/>
    <lineage>
        <taxon>Bacteria</taxon>
        <taxon>Bacillati</taxon>
        <taxon>Actinomycetota</taxon>
        <taxon>Actinomycetes</taxon>
        <taxon>Kitasatosporales</taxon>
        <taxon>Streptomycetaceae</taxon>
        <taxon>Kitasatospora</taxon>
    </lineage>
</organism>
<dbReference type="AlphaFoldDB" id="E4N2F9"/>
<name>E4N2F9_KITSK</name>
<dbReference type="KEGG" id="ksk:KSE_65840"/>
<reference evidence="1 2" key="1">
    <citation type="journal article" date="2010" name="DNA Res.">
        <title>Genome sequence of Kitasatospora setae NBRC 14216T: an evolutionary snapshot of the family Streptomycetaceae.</title>
        <authorList>
            <person name="Ichikawa N."/>
            <person name="Oguchi A."/>
            <person name="Ikeda H."/>
            <person name="Ishikawa J."/>
            <person name="Kitani S."/>
            <person name="Watanabe Y."/>
            <person name="Nakamura S."/>
            <person name="Katano Y."/>
            <person name="Kishi E."/>
            <person name="Sasagawa M."/>
            <person name="Ankai A."/>
            <person name="Fukui S."/>
            <person name="Hashimoto Y."/>
            <person name="Kamata S."/>
            <person name="Otoguro M."/>
            <person name="Tanikawa S."/>
            <person name="Nihira T."/>
            <person name="Horinouchi S."/>
            <person name="Ohnishi Y."/>
            <person name="Hayakawa M."/>
            <person name="Kuzuyama T."/>
            <person name="Arisawa A."/>
            <person name="Nomoto F."/>
            <person name="Miura H."/>
            <person name="Takahashi Y."/>
            <person name="Fujita N."/>
        </authorList>
    </citation>
    <scope>NUCLEOTIDE SEQUENCE [LARGE SCALE GENOMIC DNA]</scope>
    <source>
        <strain evidence="2">ATCC 33774 / DSM 43861 / JCM 3304 / KCC A-0304 / NBRC 14216 / KM-6054</strain>
    </source>
</reference>
<keyword evidence="2" id="KW-1185">Reference proteome</keyword>